<evidence type="ECO:0000313" key="2">
    <source>
        <dbReference type="Proteomes" id="UP001351900"/>
    </source>
</evidence>
<comment type="caution">
    <text evidence="1">The sequence shown here is derived from an EMBL/GenBank/DDBJ whole genome shotgun (WGS) entry which is preliminary data.</text>
</comment>
<reference evidence="1 2" key="1">
    <citation type="submission" date="2024-01" db="EMBL/GenBank/DDBJ databases">
        <title>the genome sequence of strain Microbacterium schleiferi NBRC 15075.</title>
        <authorList>
            <person name="Ding Y."/>
            <person name="Zhang G."/>
        </authorList>
    </citation>
    <scope>NUCLEOTIDE SEQUENCE [LARGE SCALE GENOMIC DNA]</scope>
    <source>
        <strain evidence="1 2">NBRC 15075</strain>
    </source>
</reference>
<protein>
    <submittedName>
        <fullName evidence="1">Uncharacterized protein</fullName>
    </submittedName>
</protein>
<keyword evidence="2" id="KW-1185">Reference proteome</keyword>
<gene>
    <name evidence="1" type="ORF">V2V91_13880</name>
</gene>
<name>A0ABU7VAE2_9MICO</name>
<organism evidence="1 2">
    <name type="scientific">Microbacterium schleiferi</name>
    <dbReference type="NCBI Taxonomy" id="69362"/>
    <lineage>
        <taxon>Bacteria</taxon>
        <taxon>Bacillati</taxon>
        <taxon>Actinomycetota</taxon>
        <taxon>Actinomycetes</taxon>
        <taxon>Micrococcales</taxon>
        <taxon>Microbacteriaceae</taxon>
        <taxon>Microbacterium</taxon>
    </lineage>
</organism>
<proteinExistence type="predicted"/>
<dbReference type="Proteomes" id="UP001351900">
    <property type="component" value="Unassembled WGS sequence"/>
</dbReference>
<sequence>MKTIGEHPRCPSYGVLMRDADDGWACPACGTNVAIESIDPSGAFDGPSIHGG</sequence>
<accession>A0ABU7VAE2</accession>
<dbReference type="EMBL" id="JAZHOV010000008">
    <property type="protein sequence ID" value="MEF2256213.1"/>
    <property type="molecule type" value="Genomic_DNA"/>
</dbReference>
<dbReference type="RefSeq" id="WP_331792294.1">
    <property type="nucleotide sequence ID" value="NZ_BAAAUO010000001.1"/>
</dbReference>
<evidence type="ECO:0000313" key="1">
    <source>
        <dbReference type="EMBL" id="MEF2256213.1"/>
    </source>
</evidence>